<proteinExistence type="predicted"/>
<organism evidence="2 3">
    <name type="scientific">Marasmiellus scandens</name>
    <dbReference type="NCBI Taxonomy" id="2682957"/>
    <lineage>
        <taxon>Eukaryota</taxon>
        <taxon>Fungi</taxon>
        <taxon>Dikarya</taxon>
        <taxon>Basidiomycota</taxon>
        <taxon>Agaricomycotina</taxon>
        <taxon>Agaricomycetes</taxon>
        <taxon>Agaricomycetidae</taxon>
        <taxon>Agaricales</taxon>
        <taxon>Marasmiineae</taxon>
        <taxon>Omphalotaceae</taxon>
        <taxon>Marasmiellus</taxon>
    </lineage>
</organism>
<dbReference type="EMBL" id="JBANRG010000044">
    <property type="protein sequence ID" value="KAK7446269.1"/>
    <property type="molecule type" value="Genomic_DNA"/>
</dbReference>
<evidence type="ECO:0000313" key="2">
    <source>
        <dbReference type="EMBL" id="KAK7446269.1"/>
    </source>
</evidence>
<reference evidence="2 3" key="1">
    <citation type="submission" date="2024-01" db="EMBL/GenBank/DDBJ databases">
        <title>A draft genome for the cacao thread blight pathogen Marasmiellus scandens.</title>
        <authorList>
            <person name="Baruah I.K."/>
            <person name="Leung J."/>
            <person name="Bukari Y."/>
            <person name="Amoako-Attah I."/>
            <person name="Meinhardt L.W."/>
            <person name="Bailey B.A."/>
            <person name="Cohen S.P."/>
        </authorList>
    </citation>
    <scope>NUCLEOTIDE SEQUENCE [LARGE SCALE GENOMIC DNA]</scope>
    <source>
        <strain evidence="2 3">GH-19</strain>
    </source>
</reference>
<evidence type="ECO:0000313" key="1">
    <source>
        <dbReference type="EMBL" id="KAK7436856.1"/>
    </source>
</evidence>
<protein>
    <submittedName>
        <fullName evidence="2">Uncharacterized protein</fullName>
    </submittedName>
</protein>
<name>A0ABR1J2I7_9AGAR</name>
<gene>
    <name evidence="2" type="ORF">VKT23_014474</name>
    <name evidence="1" type="ORF">VKT23_018878</name>
</gene>
<dbReference type="Proteomes" id="UP001498398">
    <property type="component" value="Unassembled WGS sequence"/>
</dbReference>
<comment type="caution">
    <text evidence="2">The sequence shown here is derived from an EMBL/GenBank/DDBJ whole genome shotgun (WGS) entry which is preliminary data.</text>
</comment>
<accession>A0ABR1J2I7</accession>
<keyword evidence="3" id="KW-1185">Reference proteome</keyword>
<evidence type="ECO:0000313" key="3">
    <source>
        <dbReference type="Proteomes" id="UP001498398"/>
    </source>
</evidence>
<sequence>MSSLHLSFPAKIRDIGKKITRTDGDLQGTDKGFWIVLNIDNGNKLPFIEAAEQIDKFSLELPGENLFHTKYGPKPNIAISCSDVTVISTADNVTPTPANPLFSKVYSFYNHPNQNHKAVVRGATVNCEVASCTNIVNNIPICFLVAIKIEVTSVGEAFYLKGNTSIWEWSQDWV</sequence>
<dbReference type="EMBL" id="JBANRG010000090">
    <property type="protein sequence ID" value="KAK7436856.1"/>
    <property type="molecule type" value="Genomic_DNA"/>
</dbReference>